<name>A0A157NGS4_9BORD</name>
<sequence>MTLAELLRGHDLAILRGHDLAILRARLEADGHAVLPRLFDASQCDLLRHGADARYRITCLEAEQFEPLACEEAPDEGCVLVLTVLLSEASAFSGGECVMTEQRPRLQSRPMAHALKQGDALLMRVGSRAVQGTNGSYRATLRHGVARVRSGTRWAAQRVFASNAPLA</sequence>
<gene>
    <name evidence="1" type="ORF">SAMEA1982600_01655</name>
</gene>
<dbReference type="OrthoDB" id="9781972at2"/>
<dbReference type="EMBL" id="FKBS01000014">
    <property type="protein sequence ID" value="SAI20537.1"/>
    <property type="molecule type" value="Genomic_DNA"/>
</dbReference>
<accession>A0A157NGS4</accession>
<protein>
    <submittedName>
        <fullName evidence="1">Uncharacterized protein conserved in bacteria (DUF2086)</fullName>
    </submittedName>
</protein>
<dbReference type="InterPro" id="IPR018655">
    <property type="entry name" value="DUF2086"/>
</dbReference>
<dbReference type="Proteomes" id="UP000077037">
    <property type="component" value="Unassembled WGS sequence"/>
</dbReference>
<proteinExistence type="predicted"/>
<evidence type="ECO:0000313" key="2">
    <source>
        <dbReference type="Proteomes" id="UP000077037"/>
    </source>
</evidence>
<dbReference type="Gene3D" id="2.60.120.620">
    <property type="entry name" value="q2cbj1_9rhob like domain"/>
    <property type="match status" value="1"/>
</dbReference>
<dbReference type="AlphaFoldDB" id="A0A157NGS4"/>
<dbReference type="RefSeq" id="WP_066410541.1">
    <property type="nucleotide sequence ID" value="NZ_FKBS01000014.1"/>
</dbReference>
<organism evidence="1 2">
    <name type="scientific">Bordetella ansorpii</name>
    <dbReference type="NCBI Taxonomy" id="288768"/>
    <lineage>
        <taxon>Bacteria</taxon>
        <taxon>Pseudomonadati</taxon>
        <taxon>Pseudomonadota</taxon>
        <taxon>Betaproteobacteria</taxon>
        <taxon>Burkholderiales</taxon>
        <taxon>Alcaligenaceae</taxon>
        <taxon>Bordetella</taxon>
    </lineage>
</organism>
<dbReference type="Pfam" id="PF09859">
    <property type="entry name" value="Oxygenase-NA"/>
    <property type="match status" value="1"/>
</dbReference>
<reference evidence="1 2" key="1">
    <citation type="submission" date="2016-03" db="EMBL/GenBank/DDBJ databases">
        <authorList>
            <consortium name="Pathogen Informatics"/>
        </authorList>
    </citation>
    <scope>NUCLEOTIDE SEQUENCE [LARGE SCALE GENOMIC DNA]</scope>
    <source>
        <strain evidence="1 2">NCTC13364</strain>
    </source>
</reference>
<evidence type="ECO:0000313" key="1">
    <source>
        <dbReference type="EMBL" id="SAI20537.1"/>
    </source>
</evidence>